<feature type="compositionally biased region" description="Polar residues" evidence="6">
    <location>
        <begin position="92"/>
        <end position="108"/>
    </location>
</feature>
<dbReference type="Gene3D" id="2.20.25.80">
    <property type="entry name" value="WRKY domain"/>
    <property type="match status" value="1"/>
</dbReference>
<dbReference type="PANTHER" id="PTHR31221:SF334">
    <property type="entry name" value="WRKY TRANSCRIPTION FACTOR 57-RELATED"/>
    <property type="match status" value="1"/>
</dbReference>
<organism evidence="8 9">
    <name type="scientific">Lithospermum erythrorhizon</name>
    <name type="common">Purple gromwell</name>
    <name type="synonym">Lithospermum officinale var. erythrorhizon</name>
    <dbReference type="NCBI Taxonomy" id="34254"/>
    <lineage>
        <taxon>Eukaryota</taxon>
        <taxon>Viridiplantae</taxon>
        <taxon>Streptophyta</taxon>
        <taxon>Embryophyta</taxon>
        <taxon>Tracheophyta</taxon>
        <taxon>Spermatophyta</taxon>
        <taxon>Magnoliopsida</taxon>
        <taxon>eudicotyledons</taxon>
        <taxon>Gunneridae</taxon>
        <taxon>Pentapetalae</taxon>
        <taxon>asterids</taxon>
        <taxon>lamiids</taxon>
        <taxon>Boraginales</taxon>
        <taxon>Boraginaceae</taxon>
        <taxon>Boraginoideae</taxon>
        <taxon>Lithospermeae</taxon>
        <taxon>Lithospermum</taxon>
    </lineage>
</organism>
<dbReference type="SUPFAM" id="SSF118290">
    <property type="entry name" value="WRKY DNA-binding domain"/>
    <property type="match status" value="1"/>
</dbReference>
<dbReference type="InterPro" id="IPR036576">
    <property type="entry name" value="WRKY_dom_sf"/>
</dbReference>
<dbReference type="Proteomes" id="UP001454036">
    <property type="component" value="Unassembled WGS sequence"/>
</dbReference>
<dbReference type="Pfam" id="PF03106">
    <property type="entry name" value="WRKY"/>
    <property type="match status" value="1"/>
</dbReference>
<feature type="domain" description="WRKY" evidence="7">
    <location>
        <begin position="6"/>
        <end position="45"/>
    </location>
</feature>
<reference evidence="8 9" key="1">
    <citation type="submission" date="2024-01" db="EMBL/GenBank/DDBJ databases">
        <title>The complete chloroplast genome sequence of Lithospermum erythrorhizon: insights into the phylogenetic relationship among Boraginaceae species and the maternal lineages of purple gromwells.</title>
        <authorList>
            <person name="Okada T."/>
            <person name="Watanabe K."/>
        </authorList>
    </citation>
    <scope>NUCLEOTIDE SEQUENCE [LARGE SCALE GENOMIC DNA]</scope>
</reference>
<evidence type="ECO:0000256" key="3">
    <source>
        <dbReference type="ARBA" id="ARBA00023125"/>
    </source>
</evidence>
<evidence type="ECO:0000313" key="9">
    <source>
        <dbReference type="Proteomes" id="UP001454036"/>
    </source>
</evidence>
<comment type="subcellular location">
    <subcellularLocation>
        <location evidence="1">Nucleus</location>
    </subcellularLocation>
</comment>
<evidence type="ECO:0000256" key="1">
    <source>
        <dbReference type="ARBA" id="ARBA00004123"/>
    </source>
</evidence>
<dbReference type="SMART" id="SM00774">
    <property type="entry name" value="WRKY"/>
    <property type="match status" value="1"/>
</dbReference>
<evidence type="ECO:0000313" key="8">
    <source>
        <dbReference type="EMBL" id="GAA0178253.1"/>
    </source>
</evidence>
<keyword evidence="5" id="KW-0539">Nucleus</keyword>
<dbReference type="PANTHER" id="PTHR31221">
    <property type="entry name" value="WRKY TRANSCRIPTION FACTOR PROTEIN 1-RELATED"/>
    <property type="match status" value="1"/>
</dbReference>
<dbReference type="PROSITE" id="PS50811">
    <property type="entry name" value="WRKY"/>
    <property type="match status" value="1"/>
</dbReference>
<sequence length="139" mass="16075">MALITRSYYRCTTQKCSVKKRVERSFEDSTTVITTYEGQHNHHLPTNLRGNVTSMLPPYGPFGAGFAQDLIVHHQMPYHYIFNNINPNATMSSGSMYHQQTQLNTSATQQHQQRQLRQFPDHGLLQDVVPQTMFFEQET</sequence>
<accession>A0AAV3RKU5</accession>
<comment type="caution">
    <text evidence="8">The sequence shown here is derived from an EMBL/GenBank/DDBJ whole genome shotgun (WGS) entry which is preliminary data.</text>
</comment>
<evidence type="ECO:0000256" key="6">
    <source>
        <dbReference type="SAM" id="MobiDB-lite"/>
    </source>
</evidence>
<name>A0AAV3RKU5_LITER</name>
<evidence type="ECO:0000256" key="5">
    <source>
        <dbReference type="ARBA" id="ARBA00023242"/>
    </source>
</evidence>
<proteinExistence type="predicted"/>
<keyword evidence="9" id="KW-1185">Reference proteome</keyword>
<evidence type="ECO:0000256" key="4">
    <source>
        <dbReference type="ARBA" id="ARBA00023163"/>
    </source>
</evidence>
<gene>
    <name evidence="8" type="ORF">LIER_42166</name>
</gene>
<dbReference type="GO" id="GO:0043565">
    <property type="term" value="F:sequence-specific DNA binding"/>
    <property type="evidence" value="ECO:0007669"/>
    <property type="project" value="InterPro"/>
</dbReference>
<keyword evidence="4" id="KW-0804">Transcription</keyword>
<evidence type="ECO:0000256" key="2">
    <source>
        <dbReference type="ARBA" id="ARBA00023015"/>
    </source>
</evidence>
<protein>
    <recommendedName>
        <fullName evidence="7">WRKY domain-containing protein</fullName>
    </recommendedName>
</protein>
<dbReference type="InterPro" id="IPR044810">
    <property type="entry name" value="WRKY_plant"/>
</dbReference>
<dbReference type="GO" id="GO:0005634">
    <property type="term" value="C:nucleus"/>
    <property type="evidence" value="ECO:0007669"/>
    <property type="project" value="UniProtKB-SubCell"/>
</dbReference>
<feature type="region of interest" description="Disordered" evidence="6">
    <location>
        <begin position="92"/>
        <end position="111"/>
    </location>
</feature>
<keyword evidence="2" id="KW-0805">Transcription regulation</keyword>
<dbReference type="InterPro" id="IPR003657">
    <property type="entry name" value="WRKY_dom"/>
</dbReference>
<evidence type="ECO:0000259" key="7">
    <source>
        <dbReference type="PROSITE" id="PS50811"/>
    </source>
</evidence>
<dbReference type="AlphaFoldDB" id="A0AAV3RKU5"/>
<dbReference type="EMBL" id="BAABME010028324">
    <property type="protein sequence ID" value="GAA0178253.1"/>
    <property type="molecule type" value="Genomic_DNA"/>
</dbReference>
<keyword evidence="3" id="KW-0238">DNA-binding</keyword>
<dbReference type="GO" id="GO:0003700">
    <property type="term" value="F:DNA-binding transcription factor activity"/>
    <property type="evidence" value="ECO:0007669"/>
    <property type="project" value="InterPro"/>
</dbReference>